<reference evidence="1" key="1">
    <citation type="journal article" date="2014" name="Front. Microbiol.">
        <title>High frequency of phylogenetically diverse reductive dehalogenase-homologous genes in deep subseafloor sedimentary metagenomes.</title>
        <authorList>
            <person name="Kawai M."/>
            <person name="Futagami T."/>
            <person name="Toyoda A."/>
            <person name="Takaki Y."/>
            <person name="Nishi S."/>
            <person name="Hori S."/>
            <person name="Arai W."/>
            <person name="Tsubouchi T."/>
            <person name="Morono Y."/>
            <person name="Uchiyama I."/>
            <person name="Ito T."/>
            <person name="Fujiyama A."/>
            <person name="Inagaki F."/>
            <person name="Takami H."/>
        </authorList>
    </citation>
    <scope>NUCLEOTIDE SEQUENCE</scope>
    <source>
        <strain evidence="1">Expedition CK06-06</strain>
    </source>
</reference>
<dbReference type="AlphaFoldDB" id="X0W235"/>
<protein>
    <submittedName>
        <fullName evidence="1">Uncharacterized protein</fullName>
    </submittedName>
</protein>
<comment type="caution">
    <text evidence="1">The sequence shown here is derived from an EMBL/GenBank/DDBJ whole genome shotgun (WGS) entry which is preliminary data.</text>
</comment>
<proteinExistence type="predicted"/>
<organism evidence="1">
    <name type="scientific">marine sediment metagenome</name>
    <dbReference type="NCBI Taxonomy" id="412755"/>
    <lineage>
        <taxon>unclassified sequences</taxon>
        <taxon>metagenomes</taxon>
        <taxon>ecological metagenomes</taxon>
    </lineage>
</organism>
<accession>X0W235</accession>
<gene>
    <name evidence="1" type="ORF">S01H1_47861</name>
</gene>
<name>X0W235_9ZZZZ</name>
<sequence>MKYEIWLTWTDKNKKPSRALNGESVYFSESEKNTRVKQFKVIKAHQENYGHEMWFKWKVKEVKDG</sequence>
<dbReference type="EMBL" id="BARS01030699">
    <property type="protein sequence ID" value="GAG24859.1"/>
    <property type="molecule type" value="Genomic_DNA"/>
</dbReference>
<evidence type="ECO:0000313" key="1">
    <source>
        <dbReference type="EMBL" id="GAG24859.1"/>
    </source>
</evidence>